<name>A0A3N0E9R7_9ACTN</name>
<protein>
    <submittedName>
        <fullName evidence="1">Uncharacterized protein</fullName>
    </submittedName>
</protein>
<dbReference type="Proteomes" id="UP000269198">
    <property type="component" value="Unassembled WGS sequence"/>
</dbReference>
<evidence type="ECO:0000313" key="1">
    <source>
        <dbReference type="EMBL" id="RNL84573.1"/>
    </source>
</evidence>
<proteinExistence type="predicted"/>
<dbReference type="AlphaFoldDB" id="A0A3N0E9R7"/>
<evidence type="ECO:0000313" key="2">
    <source>
        <dbReference type="Proteomes" id="UP000269198"/>
    </source>
</evidence>
<comment type="caution">
    <text evidence="1">The sequence shown here is derived from an EMBL/GenBank/DDBJ whole genome shotgun (WGS) entry which is preliminary data.</text>
</comment>
<keyword evidence="2" id="KW-1185">Reference proteome</keyword>
<sequence>MRDAIPAEVLAEPGREGRAAKSLRWLGFRVLHVGATISVSGSRELWLRVFGISFTDADEGASPGQEAGFPKPWPEEPEIPSELKGIVNGVYFTEPPEFF</sequence>
<reference evidence="1 2" key="1">
    <citation type="submission" date="2018-11" db="EMBL/GenBank/DDBJ databases">
        <title>The genome draft of YIM 96095.</title>
        <authorList>
            <person name="Tang S.-K."/>
            <person name="Chunyu W.-X."/>
            <person name="Feng Y.-Z."/>
        </authorList>
    </citation>
    <scope>NUCLEOTIDE SEQUENCE [LARGE SCALE GENOMIC DNA]</scope>
    <source>
        <strain evidence="1 2">YIM 96095</strain>
    </source>
</reference>
<dbReference type="OrthoDB" id="583173at2"/>
<dbReference type="EMBL" id="RJMB01000010">
    <property type="protein sequence ID" value="RNL84573.1"/>
    <property type="molecule type" value="Genomic_DNA"/>
</dbReference>
<gene>
    <name evidence="1" type="ORF">EFW17_11700</name>
</gene>
<accession>A0A3N0E9R7</accession>
<dbReference type="RefSeq" id="WP_123201390.1">
    <property type="nucleotide sequence ID" value="NZ_RJMB01000010.1"/>
</dbReference>
<organism evidence="1 2">
    <name type="scientific">Halostreptopolyspora alba</name>
    <dbReference type="NCBI Taxonomy" id="2487137"/>
    <lineage>
        <taxon>Bacteria</taxon>
        <taxon>Bacillati</taxon>
        <taxon>Actinomycetota</taxon>
        <taxon>Actinomycetes</taxon>
        <taxon>Streptosporangiales</taxon>
        <taxon>Nocardiopsidaceae</taxon>
        <taxon>Halostreptopolyspora</taxon>
    </lineage>
</organism>